<dbReference type="Proteomes" id="UP000663891">
    <property type="component" value="Unassembled WGS sequence"/>
</dbReference>
<dbReference type="EMBL" id="CAJNON010000161">
    <property type="protein sequence ID" value="CAF1052277.1"/>
    <property type="molecule type" value="Genomic_DNA"/>
</dbReference>
<protein>
    <submittedName>
        <fullName evidence="1">Uncharacterized protein</fullName>
    </submittedName>
</protein>
<accession>A0A814KIA5</accession>
<evidence type="ECO:0000313" key="2">
    <source>
        <dbReference type="Proteomes" id="UP000663891"/>
    </source>
</evidence>
<proteinExistence type="predicted"/>
<sequence length="84" mass="8548">MKHQFFTPSCSTICCAGSGYGGSFSFSYGGQSLSGFGTCTICSYSGAPTVCRGGLYNSNPSYFYFNGPSDCSGSSHLAGSCPSG</sequence>
<evidence type="ECO:0000313" key="1">
    <source>
        <dbReference type="EMBL" id="CAF1052277.1"/>
    </source>
</evidence>
<organism evidence="1 2">
    <name type="scientific">Adineta steineri</name>
    <dbReference type="NCBI Taxonomy" id="433720"/>
    <lineage>
        <taxon>Eukaryota</taxon>
        <taxon>Metazoa</taxon>
        <taxon>Spiralia</taxon>
        <taxon>Gnathifera</taxon>
        <taxon>Rotifera</taxon>
        <taxon>Eurotatoria</taxon>
        <taxon>Bdelloidea</taxon>
        <taxon>Adinetida</taxon>
        <taxon>Adinetidae</taxon>
        <taxon>Adineta</taxon>
    </lineage>
</organism>
<comment type="caution">
    <text evidence="1">The sequence shown here is derived from an EMBL/GenBank/DDBJ whole genome shotgun (WGS) entry which is preliminary data.</text>
</comment>
<reference evidence="1" key="1">
    <citation type="submission" date="2021-02" db="EMBL/GenBank/DDBJ databases">
        <authorList>
            <person name="Nowell W R."/>
        </authorList>
    </citation>
    <scope>NUCLEOTIDE SEQUENCE</scope>
</reference>
<name>A0A814KIA5_9BILA</name>
<gene>
    <name evidence="1" type="ORF">VCS650_LOCUS17474</name>
</gene>
<dbReference type="AlphaFoldDB" id="A0A814KIA5"/>